<sequence length="161" mass="16983">MINITDLDYTSPSTAPPGALLIHAAKAPSYAAWLAIGGGGPRNSLTIDNGPRGFKVMNGQGAHGPFLLVANPRFVVDPRSALNGFDSSPEPGTLFITPNGPGILARTDHSELGVMLDGTLLADIDYGAFAGFRHWRIEVGDPNGESDVLFTYRHPSLDEAA</sequence>
<dbReference type="AlphaFoldDB" id="A0A2K8MDH7"/>
<proteinExistence type="predicted"/>
<dbReference type="OrthoDB" id="9816081at2"/>
<reference evidence="1 2" key="1">
    <citation type="submission" date="2017-11" db="EMBL/GenBank/DDBJ databases">
        <title>Complete genome sequence of Sphingomonas sp. Strain Cra20, a psychrotolerant potential plant growth promoting rhizobacteria.</title>
        <authorList>
            <person name="Luo Y."/>
        </authorList>
    </citation>
    <scope>NUCLEOTIDE SEQUENCE [LARGE SCALE GENOMIC DNA]</scope>
    <source>
        <strain evidence="1 2">Cra20</strain>
    </source>
</reference>
<accession>A0A2K8MDH7</accession>
<organism evidence="1 2">
    <name type="scientific">Sphingomonas psychrotolerans</name>
    <dbReference type="NCBI Taxonomy" id="1327635"/>
    <lineage>
        <taxon>Bacteria</taxon>
        <taxon>Pseudomonadati</taxon>
        <taxon>Pseudomonadota</taxon>
        <taxon>Alphaproteobacteria</taxon>
        <taxon>Sphingomonadales</taxon>
        <taxon>Sphingomonadaceae</taxon>
        <taxon>Sphingomonas</taxon>
    </lineage>
</organism>
<dbReference type="RefSeq" id="WP_100280421.1">
    <property type="nucleotide sequence ID" value="NZ_CP024923.1"/>
</dbReference>
<dbReference type="Proteomes" id="UP000229081">
    <property type="component" value="Chromosome"/>
</dbReference>
<evidence type="ECO:0000313" key="1">
    <source>
        <dbReference type="EMBL" id="ATY30606.1"/>
    </source>
</evidence>
<evidence type="ECO:0000313" key="2">
    <source>
        <dbReference type="Proteomes" id="UP000229081"/>
    </source>
</evidence>
<dbReference type="KEGG" id="sphc:CVN68_00170"/>
<protein>
    <submittedName>
        <fullName evidence="1">Uncharacterized protein</fullName>
    </submittedName>
</protein>
<name>A0A2K8MDH7_9SPHN</name>
<dbReference type="EMBL" id="CP024923">
    <property type="protein sequence ID" value="ATY30606.1"/>
    <property type="molecule type" value="Genomic_DNA"/>
</dbReference>
<gene>
    <name evidence="1" type="ORF">CVN68_00170</name>
</gene>
<keyword evidence="2" id="KW-1185">Reference proteome</keyword>